<organism evidence="3 4">
    <name type="scientific">Patella caerulea</name>
    <name type="common">Rayed Mediterranean limpet</name>
    <dbReference type="NCBI Taxonomy" id="87958"/>
    <lineage>
        <taxon>Eukaryota</taxon>
        <taxon>Metazoa</taxon>
        <taxon>Spiralia</taxon>
        <taxon>Lophotrochozoa</taxon>
        <taxon>Mollusca</taxon>
        <taxon>Gastropoda</taxon>
        <taxon>Patellogastropoda</taxon>
        <taxon>Patelloidea</taxon>
        <taxon>Patellidae</taxon>
        <taxon>Patella</taxon>
    </lineage>
</organism>
<feature type="compositionally biased region" description="Low complexity" evidence="1">
    <location>
        <begin position="306"/>
        <end position="316"/>
    </location>
</feature>
<evidence type="ECO:0000256" key="2">
    <source>
        <dbReference type="SAM" id="Phobius"/>
    </source>
</evidence>
<keyword evidence="2" id="KW-1133">Transmembrane helix</keyword>
<keyword evidence="2" id="KW-0812">Transmembrane</keyword>
<dbReference type="AlphaFoldDB" id="A0AAN8K7D9"/>
<comment type="caution">
    <text evidence="3">The sequence shown here is derived from an EMBL/GenBank/DDBJ whole genome shotgun (WGS) entry which is preliminary data.</text>
</comment>
<proteinExistence type="predicted"/>
<accession>A0AAN8K7D9</accession>
<keyword evidence="4" id="KW-1185">Reference proteome</keyword>
<feature type="transmembrane region" description="Helical" evidence="2">
    <location>
        <begin position="79"/>
        <end position="98"/>
    </location>
</feature>
<evidence type="ECO:0000313" key="3">
    <source>
        <dbReference type="EMBL" id="KAK6187143.1"/>
    </source>
</evidence>
<dbReference type="Proteomes" id="UP001347796">
    <property type="component" value="Unassembled WGS sequence"/>
</dbReference>
<evidence type="ECO:0000256" key="1">
    <source>
        <dbReference type="SAM" id="MobiDB-lite"/>
    </source>
</evidence>
<feature type="region of interest" description="Disordered" evidence="1">
    <location>
        <begin position="131"/>
        <end position="342"/>
    </location>
</feature>
<protein>
    <submittedName>
        <fullName evidence="3">Uncharacterized protein</fullName>
    </submittedName>
</protein>
<feature type="compositionally biased region" description="Basic and acidic residues" evidence="1">
    <location>
        <begin position="153"/>
        <end position="300"/>
    </location>
</feature>
<gene>
    <name evidence="3" type="ORF">SNE40_005231</name>
</gene>
<keyword evidence="2" id="KW-0472">Membrane</keyword>
<sequence length="363" mass="43436">MKEKTLDKDTIVAYHSFVQQRIRSDLNGLAIGPGWIPCRLGLFFAILSFLSLITGTLIIALRSRHVYLIDWWAQFTGPFFIILFLLFAGVATYLILVAKRRSNLYRRELFFRPIGDFGVAVVHKSNLQFEQETKPELKSGTTPHRGVLPDSRAYSERRRQHREGRENRGYDDERQGERRERRERDPREEGQRRERDPRDDGHRRHRDDRERRERDPSREDKERRDRRERDRNDPREQERRARERKEREARGEMDPREQERRARDRKEREARGEMDPREKEYRERRDRERRERERRERPPPTDESSESVQQEQIQQRQEGRRGGRGAPKLPADSSGFVPADRVVLDADFGRPADSSSRASESEL</sequence>
<dbReference type="EMBL" id="JAZGQO010000004">
    <property type="protein sequence ID" value="KAK6187143.1"/>
    <property type="molecule type" value="Genomic_DNA"/>
</dbReference>
<evidence type="ECO:0000313" key="4">
    <source>
        <dbReference type="Proteomes" id="UP001347796"/>
    </source>
</evidence>
<reference evidence="3 4" key="1">
    <citation type="submission" date="2024-01" db="EMBL/GenBank/DDBJ databases">
        <title>The genome of the rayed Mediterranean limpet Patella caerulea (Linnaeus, 1758).</title>
        <authorList>
            <person name="Anh-Thu Weber A."/>
            <person name="Halstead-Nussloch G."/>
        </authorList>
    </citation>
    <scope>NUCLEOTIDE SEQUENCE [LARGE SCALE GENOMIC DNA]</scope>
    <source>
        <strain evidence="3">AATW-2023a</strain>
        <tissue evidence="3">Whole specimen</tissue>
    </source>
</reference>
<name>A0AAN8K7D9_PATCE</name>
<feature type="transmembrane region" description="Helical" evidence="2">
    <location>
        <begin position="40"/>
        <end position="59"/>
    </location>
</feature>